<keyword evidence="6 11" id="KW-0378">Hydrolase</keyword>
<dbReference type="PANTHER" id="PTHR22624">
    <property type="entry name" value="CYSTEINE PROTEASE ATG4"/>
    <property type="match status" value="1"/>
</dbReference>
<evidence type="ECO:0000313" key="14">
    <source>
        <dbReference type="Proteomes" id="UP001338582"/>
    </source>
</evidence>
<evidence type="ECO:0000256" key="1">
    <source>
        <dbReference type="ARBA" id="ARBA00004329"/>
    </source>
</evidence>
<dbReference type="InterPro" id="IPR038765">
    <property type="entry name" value="Papain-like_cys_pep_sf"/>
</dbReference>
<evidence type="ECO:0000313" key="13">
    <source>
        <dbReference type="EMBL" id="WPK26391.1"/>
    </source>
</evidence>
<dbReference type="Pfam" id="PF03416">
    <property type="entry name" value="Peptidase_C54"/>
    <property type="match status" value="1"/>
</dbReference>
<dbReference type="InterPro" id="IPR046792">
    <property type="entry name" value="Peptidase_C54_cat"/>
</dbReference>
<dbReference type="InterPro" id="IPR005078">
    <property type="entry name" value="Peptidase_C54"/>
</dbReference>
<comment type="function">
    <text evidence="11">Required for selective autophagic degradation of the nucleus (nucleophagy) as well as for mitophagy which contributes to regulate mitochondrial quantity and quality by eliminating the mitochondria to a basal level to fulfill cellular energy requirements and preventing excess ROS production.</text>
</comment>
<dbReference type="GO" id="GO:0035973">
    <property type="term" value="P:aggrephagy"/>
    <property type="evidence" value="ECO:0007669"/>
    <property type="project" value="TreeGrafter"/>
</dbReference>
<keyword evidence="7" id="KW-0788">Thiol protease</keyword>
<evidence type="ECO:0000256" key="8">
    <source>
        <dbReference type="ARBA" id="ARBA00022927"/>
    </source>
</evidence>
<dbReference type="GO" id="GO:0005634">
    <property type="term" value="C:nucleus"/>
    <property type="evidence" value="ECO:0007669"/>
    <property type="project" value="UniProtKB-SubCell"/>
</dbReference>
<evidence type="ECO:0000256" key="5">
    <source>
        <dbReference type="ARBA" id="ARBA00022670"/>
    </source>
</evidence>
<protein>
    <recommendedName>
        <fullName evidence="11">Cysteine protease</fullName>
        <ecNumber evidence="11">3.4.22.-</ecNumber>
    </recommendedName>
</protein>
<dbReference type="KEGG" id="asau:88174807"/>
<evidence type="ECO:0000256" key="7">
    <source>
        <dbReference type="ARBA" id="ARBA00022807"/>
    </source>
</evidence>
<keyword evidence="8" id="KW-0653">Protein transport</keyword>
<feature type="domain" description="Peptidase C54 catalytic" evidence="12">
    <location>
        <begin position="85"/>
        <end position="364"/>
    </location>
</feature>
<evidence type="ECO:0000256" key="2">
    <source>
        <dbReference type="ARBA" id="ARBA00010958"/>
    </source>
</evidence>
<dbReference type="EMBL" id="CP138897">
    <property type="protein sequence ID" value="WPK26391.1"/>
    <property type="molecule type" value="Genomic_DNA"/>
</dbReference>
<dbReference type="GO" id="GO:0015031">
    <property type="term" value="P:protein transport"/>
    <property type="evidence" value="ECO:0007669"/>
    <property type="project" value="UniProtKB-KW"/>
</dbReference>
<comment type="catalytic activity">
    <reaction evidence="10">
        <text>[protein]-C-terminal L-amino acid-glycyl-phosphatidylethanolamide + H2O = [protein]-C-terminal L-amino acid-glycine + a 1,2-diacyl-sn-glycero-3-phosphoethanolamine</text>
        <dbReference type="Rhea" id="RHEA:67548"/>
        <dbReference type="Rhea" id="RHEA-COMP:17323"/>
        <dbReference type="Rhea" id="RHEA-COMP:17324"/>
        <dbReference type="ChEBI" id="CHEBI:15377"/>
        <dbReference type="ChEBI" id="CHEBI:64612"/>
        <dbReference type="ChEBI" id="CHEBI:172940"/>
        <dbReference type="ChEBI" id="CHEBI:172941"/>
    </reaction>
    <physiologicalReaction direction="left-to-right" evidence="10">
        <dbReference type="Rhea" id="RHEA:67549"/>
    </physiologicalReaction>
</comment>
<comment type="similarity">
    <text evidence="2 11">Belongs to the peptidase C54 family.</text>
</comment>
<dbReference type="GO" id="GO:0000045">
    <property type="term" value="P:autophagosome assembly"/>
    <property type="evidence" value="ECO:0007669"/>
    <property type="project" value="TreeGrafter"/>
</dbReference>
<evidence type="ECO:0000256" key="4">
    <source>
        <dbReference type="ARBA" id="ARBA00022490"/>
    </source>
</evidence>
<evidence type="ECO:0000256" key="6">
    <source>
        <dbReference type="ARBA" id="ARBA00022801"/>
    </source>
</evidence>
<gene>
    <name evidence="13" type="ORF">PUMCH_003744</name>
</gene>
<dbReference type="GO" id="GO:0019786">
    <property type="term" value="F:protein-phosphatidylethanolamide deconjugating activity"/>
    <property type="evidence" value="ECO:0007669"/>
    <property type="project" value="InterPro"/>
</dbReference>
<keyword evidence="11" id="KW-0539">Nucleus</keyword>
<reference evidence="13 14" key="1">
    <citation type="submission" date="2023-10" db="EMBL/GenBank/DDBJ databases">
        <title>Draft Genome Sequence of Candida saopaulonensis from a very Premature Infant with Sepsis.</title>
        <authorList>
            <person name="Ning Y."/>
            <person name="Dai R."/>
            <person name="Xiao M."/>
            <person name="Xu Y."/>
            <person name="Yan Q."/>
            <person name="Zhang L."/>
        </authorList>
    </citation>
    <scope>NUCLEOTIDE SEQUENCE [LARGE SCALE GENOMIC DNA]</scope>
    <source>
        <strain evidence="13 14">19XY460</strain>
    </source>
</reference>
<dbReference type="GO" id="GO:0000423">
    <property type="term" value="P:mitophagy"/>
    <property type="evidence" value="ECO:0007669"/>
    <property type="project" value="TreeGrafter"/>
</dbReference>
<evidence type="ECO:0000256" key="10">
    <source>
        <dbReference type="ARBA" id="ARBA00029362"/>
    </source>
</evidence>
<keyword evidence="3" id="KW-0813">Transport</keyword>
<accession>A0AAX4HD99</accession>
<evidence type="ECO:0000259" key="12">
    <source>
        <dbReference type="Pfam" id="PF03416"/>
    </source>
</evidence>
<dbReference type="RefSeq" id="XP_062878772.1">
    <property type="nucleotide sequence ID" value="XM_063022702.1"/>
</dbReference>
<evidence type="ECO:0000256" key="3">
    <source>
        <dbReference type="ARBA" id="ARBA00022448"/>
    </source>
</evidence>
<evidence type="ECO:0000256" key="11">
    <source>
        <dbReference type="RuleBase" id="RU363115"/>
    </source>
</evidence>
<keyword evidence="5 11" id="KW-0645">Protease</keyword>
<proteinExistence type="inferred from homology"/>
<dbReference type="PANTHER" id="PTHR22624:SF49">
    <property type="entry name" value="CYSTEINE PROTEASE"/>
    <property type="match status" value="1"/>
</dbReference>
<dbReference type="SUPFAM" id="SSF54001">
    <property type="entry name" value="Cysteine proteinases"/>
    <property type="match status" value="1"/>
</dbReference>
<evidence type="ECO:0000256" key="9">
    <source>
        <dbReference type="ARBA" id="ARBA00023006"/>
    </source>
</evidence>
<keyword evidence="14" id="KW-1185">Reference proteome</keyword>
<dbReference type="GO" id="GO:0004197">
    <property type="term" value="F:cysteine-type endopeptidase activity"/>
    <property type="evidence" value="ECO:0007669"/>
    <property type="project" value="TreeGrafter"/>
</dbReference>
<keyword evidence="4 11" id="KW-0963">Cytoplasm</keyword>
<dbReference type="AlphaFoldDB" id="A0AAX4HD99"/>
<dbReference type="GO" id="GO:0000407">
    <property type="term" value="C:phagophore assembly site"/>
    <property type="evidence" value="ECO:0007669"/>
    <property type="project" value="UniProtKB-SubCell"/>
</dbReference>
<keyword evidence="9" id="KW-0072">Autophagy</keyword>
<name>A0AAX4HD99_9ASCO</name>
<dbReference type="GO" id="GO:0016485">
    <property type="term" value="P:protein processing"/>
    <property type="evidence" value="ECO:0007669"/>
    <property type="project" value="TreeGrafter"/>
</dbReference>
<sequence>MDQPSSPSPGPITSEYIKTASASEVPVENFPEVPTGEALFEAQLTHIQETITQWWQKLKEQPQLEPTTVVILGKVLENERLESQAVADSIGQRIWCTYRCGFEPIPKAQNGPAPLLFITSILLNSVSARSLFGGFDNQLFHTDVGWGCMIRTSQSLLANTFQRVVEKSGGIGKEAEIIKLFGDTYESTFSLHNFVRAASQLPLEVKPGEWFGPSAASLSIKRLCDKYSCDNLPSLRVHVSENSALCDGEIEALFADKSDALLVLFPIRLGIETVNIYYYPSILELLALPQSVGIAGGKPSSSYYFVGYLGDNLLYLDPHNLQPVSADLELYHTSRCQTIPISSLDPLMLVGILLHDIEDYKSFKGSIADSNKIISFHDKPVKKSIAGDDYIRINAQLGMSTIDDYVDVSDQFSGENLLLHDESESEINITEEIRQDDSFENIDAVEHSA</sequence>
<dbReference type="Proteomes" id="UP001338582">
    <property type="component" value="Chromosome 4"/>
</dbReference>
<dbReference type="GO" id="GO:0034727">
    <property type="term" value="P:piecemeal microautophagy of the nucleus"/>
    <property type="evidence" value="ECO:0007669"/>
    <property type="project" value="TreeGrafter"/>
</dbReference>
<organism evidence="13 14">
    <name type="scientific">Australozyma saopauloensis</name>
    <dbReference type="NCBI Taxonomy" id="291208"/>
    <lineage>
        <taxon>Eukaryota</taxon>
        <taxon>Fungi</taxon>
        <taxon>Dikarya</taxon>
        <taxon>Ascomycota</taxon>
        <taxon>Saccharomycotina</taxon>
        <taxon>Pichiomycetes</taxon>
        <taxon>Metschnikowiaceae</taxon>
        <taxon>Australozyma</taxon>
    </lineage>
</organism>
<comment type="subcellular location">
    <subcellularLocation>
        <location evidence="11">Nucleus</location>
    </subcellularLocation>
    <subcellularLocation>
        <location evidence="11">Cytoplasm</location>
    </subcellularLocation>
    <subcellularLocation>
        <location evidence="1">Preautophagosomal structure</location>
    </subcellularLocation>
</comment>
<dbReference type="EC" id="3.4.22.-" evidence="11"/>
<dbReference type="GeneID" id="88174807"/>